<name>A0A8X6YYS1_9ARAC</name>
<dbReference type="EMBL" id="BMAV01023852">
    <property type="protein sequence ID" value="GFY80175.1"/>
    <property type="molecule type" value="Genomic_DNA"/>
</dbReference>
<feature type="domain" description="CRAL-TRIO" evidence="1">
    <location>
        <begin position="103"/>
        <end position="268"/>
    </location>
</feature>
<comment type="caution">
    <text evidence="2">The sequence shown here is derived from an EMBL/GenBank/DDBJ whole genome shotgun (WGS) entry which is preliminary data.</text>
</comment>
<reference evidence="2" key="1">
    <citation type="submission" date="2020-08" db="EMBL/GenBank/DDBJ databases">
        <title>Multicomponent nature underlies the extraordinary mechanical properties of spider dragline silk.</title>
        <authorList>
            <person name="Kono N."/>
            <person name="Nakamura H."/>
            <person name="Mori M."/>
            <person name="Yoshida Y."/>
            <person name="Ohtoshi R."/>
            <person name="Malay A.D."/>
            <person name="Moran D.A.P."/>
            <person name="Tomita M."/>
            <person name="Numata K."/>
            <person name="Arakawa K."/>
        </authorList>
    </citation>
    <scope>NUCLEOTIDE SEQUENCE</scope>
</reference>
<dbReference type="InterPro" id="IPR011074">
    <property type="entry name" value="CRAL/TRIO_N_dom"/>
</dbReference>
<dbReference type="OrthoDB" id="75724at2759"/>
<dbReference type="SMART" id="SM01100">
    <property type="entry name" value="CRAL_TRIO_N"/>
    <property type="match status" value="1"/>
</dbReference>
<dbReference type="Gene3D" id="1.10.8.20">
    <property type="entry name" value="N-terminal domain of phosphatidylinositol transfer protein sec14p"/>
    <property type="match status" value="1"/>
</dbReference>
<keyword evidence="3" id="KW-1185">Reference proteome</keyword>
<sequence length="293" mass="34175">MADDYEEMMKAKGFFPCNLDTLPDKFIQKAKEDLGETDETRQSTLEQLRKRILEENKLKCPTDDDFLIQYLRARRYDVDTAVELLNNHFNIFTSYPEVFDKLDKEKMYKLARSGFLNVLPLRDNDGCLVIIIKLENWDPEDVNAQVLICTMAAFAQCIETYPVNQICGVRVIYDAKDYSFQQMYCFVPTYLPLIAKILKNCIPVRFKSIHVINGGIIFDYAWSLLSLLLSEKIKGRIFVHGDNLQEVHNYIPKELLPQEYGGDNAIFYEEDWVAKEVDKIYDKFSTLLKNCYS</sequence>
<dbReference type="Gene3D" id="1.20.5.1200">
    <property type="entry name" value="Alpha-tocopherol transfer"/>
    <property type="match status" value="1"/>
</dbReference>
<gene>
    <name evidence="2" type="primary">Rlbp1</name>
    <name evidence="2" type="ORF">TNIN_134091</name>
</gene>
<dbReference type="Proteomes" id="UP000886998">
    <property type="component" value="Unassembled WGS sequence"/>
</dbReference>
<dbReference type="GO" id="GO:1902936">
    <property type="term" value="F:phosphatidylinositol bisphosphate binding"/>
    <property type="evidence" value="ECO:0007669"/>
    <property type="project" value="TreeGrafter"/>
</dbReference>
<evidence type="ECO:0000313" key="3">
    <source>
        <dbReference type="Proteomes" id="UP000886998"/>
    </source>
</evidence>
<dbReference type="AlphaFoldDB" id="A0A8X6YYS1"/>
<dbReference type="Pfam" id="PF00650">
    <property type="entry name" value="CRAL_TRIO"/>
    <property type="match status" value="1"/>
</dbReference>
<protein>
    <submittedName>
        <fullName evidence="2">Retinaldehyde-binding protein 1</fullName>
    </submittedName>
</protein>
<dbReference type="PRINTS" id="PR00180">
    <property type="entry name" value="CRETINALDHBP"/>
</dbReference>
<proteinExistence type="predicted"/>
<dbReference type="SMART" id="SM00516">
    <property type="entry name" value="SEC14"/>
    <property type="match status" value="1"/>
</dbReference>
<dbReference type="PROSITE" id="PS50191">
    <property type="entry name" value="CRAL_TRIO"/>
    <property type="match status" value="1"/>
</dbReference>
<dbReference type="SUPFAM" id="SSF52087">
    <property type="entry name" value="CRAL/TRIO domain"/>
    <property type="match status" value="1"/>
</dbReference>
<dbReference type="InterPro" id="IPR036865">
    <property type="entry name" value="CRAL-TRIO_dom_sf"/>
</dbReference>
<organism evidence="2 3">
    <name type="scientific">Trichonephila inaurata madagascariensis</name>
    <dbReference type="NCBI Taxonomy" id="2747483"/>
    <lineage>
        <taxon>Eukaryota</taxon>
        <taxon>Metazoa</taxon>
        <taxon>Ecdysozoa</taxon>
        <taxon>Arthropoda</taxon>
        <taxon>Chelicerata</taxon>
        <taxon>Arachnida</taxon>
        <taxon>Araneae</taxon>
        <taxon>Araneomorphae</taxon>
        <taxon>Entelegynae</taxon>
        <taxon>Araneoidea</taxon>
        <taxon>Nephilidae</taxon>
        <taxon>Trichonephila</taxon>
        <taxon>Trichonephila inaurata</taxon>
    </lineage>
</organism>
<dbReference type="InterPro" id="IPR001251">
    <property type="entry name" value="CRAL-TRIO_dom"/>
</dbReference>
<dbReference type="SUPFAM" id="SSF46938">
    <property type="entry name" value="CRAL/TRIO N-terminal domain"/>
    <property type="match status" value="1"/>
</dbReference>
<dbReference type="GO" id="GO:0016020">
    <property type="term" value="C:membrane"/>
    <property type="evidence" value="ECO:0007669"/>
    <property type="project" value="TreeGrafter"/>
</dbReference>
<dbReference type="Gene3D" id="3.40.525.10">
    <property type="entry name" value="CRAL-TRIO lipid binding domain"/>
    <property type="match status" value="1"/>
</dbReference>
<evidence type="ECO:0000259" key="1">
    <source>
        <dbReference type="PROSITE" id="PS50191"/>
    </source>
</evidence>
<dbReference type="PANTHER" id="PTHR10174">
    <property type="entry name" value="ALPHA-TOCOPHEROL TRANSFER PROTEIN-RELATED"/>
    <property type="match status" value="1"/>
</dbReference>
<dbReference type="CDD" id="cd00170">
    <property type="entry name" value="SEC14"/>
    <property type="match status" value="1"/>
</dbReference>
<dbReference type="PANTHER" id="PTHR10174:SF208">
    <property type="entry name" value="CRAL-TRIO DOMAIN-CONTAINING PROTEIN DDB_G0278031"/>
    <property type="match status" value="1"/>
</dbReference>
<dbReference type="InterPro" id="IPR036273">
    <property type="entry name" value="CRAL/TRIO_N_dom_sf"/>
</dbReference>
<evidence type="ECO:0000313" key="2">
    <source>
        <dbReference type="EMBL" id="GFY80175.1"/>
    </source>
</evidence>
<accession>A0A8X6YYS1</accession>